<evidence type="ECO:0000313" key="13">
    <source>
        <dbReference type="EMBL" id="MFD1514860.1"/>
    </source>
</evidence>
<keyword evidence="7 12" id="KW-0812">Transmembrane</keyword>
<dbReference type="PANTHER" id="PTHR32024">
    <property type="entry name" value="TRK SYSTEM POTASSIUM UPTAKE PROTEIN TRKG-RELATED"/>
    <property type="match status" value="1"/>
</dbReference>
<feature type="transmembrane region" description="Helical" evidence="12">
    <location>
        <begin position="294"/>
        <end position="316"/>
    </location>
</feature>
<dbReference type="InterPro" id="IPR003445">
    <property type="entry name" value="Cat_transpt"/>
</dbReference>
<sequence>MVGNGRSNGRRTVVDYRTSLGYLGRILKYLAVTPLLPLVVALYYDENLLPFLAAIAVMLGLGLALERLDPNPDLGHREAFLLVSLTWLVVPIVGTVPYLVAGDGTVAQPVNALFESMSGFTTTGSTVLGDISFDTHSRAIMMWRQLTQWLGGMGILVLMVAILPELSVGGAQVISEESPGLSIEKLTPRIQDTARALWGIYIGFTVLACIVFYALQVTGVAENMTFYNAVAHALTTMPTGGFSPEARSVEAFVPAVQWAIVGFMVVAGTNFALFWYALRGEPNRLFENVEFRSYLFAMVAVTAMLGGLLFTGLGLANVPENVATIPGNLEPTLRQAAFQTAAVVTTTGYASMDFNTWGESAQVVLLLAMFLGGSAGSAAGSIKIVRWAVVRRAMTHELFTTVHPEAVNPVRYGGRVAEDDTIRSIFVFVLFFLTLFAFSTVVLYVDSFRVAGLDLSALEAISAAIATLGNVGPGVGVVGPMNSFEPFSDLSKLYMVFLMWIGRLEILSVLVVLTPSYWRR</sequence>
<organism evidence="13 14">
    <name type="scientific">Halomarina rubra</name>
    <dbReference type="NCBI Taxonomy" id="2071873"/>
    <lineage>
        <taxon>Archaea</taxon>
        <taxon>Methanobacteriati</taxon>
        <taxon>Methanobacteriota</taxon>
        <taxon>Stenosarchaea group</taxon>
        <taxon>Halobacteria</taxon>
        <taxon>Halobacteriales</taxon>
        <taxon>Natronomonadaceae</taxon>
        <taxon>Halomarina</taxon>
    </lineage>
</organism>
<comment type="subcellular location">
    <subcellularLocation>
        <location evidence="1">Cell inner membrane</location>
        <topology evidence="1">Multi-pass membrane protein</topology>
    </subcellularLocation>
</comment>
<keyword evidence="3" id="KW-0813">Transport</keyword>
<evidence type="ECO:0000256" key="7">
    <source>
        <dbReference type="ARBA" id="ARBA00022692"/>
    </source>
</evidence>
<gene>
    <name evidence="13" type="ORF">ACFSBT_16380</name>
</gene>
<evidence type="ECO:0000256" key="10">
    <source>
        <dbReference type="ARBA" id="ARBA00023065"/>
    </source>
</evidence>
<keyword evidence="8" id="KW-0630">Potassium</keyword>
<evidence type="ECO:0000256" key="11">
    <source>
        <dbReference type="ARBA" id="ARBA00023136"/>
    </source>
</evidence>
<evidence type="ECO:0000256" key="5">
    <source>
        <dbReference type="ARBA" id="ARBA00022519"/>
    </source>
</evidence>
<evidence type="ECO:0000256" key="1">
    <source>
        <dbReference type="ARBA" id="ARBA00004429"/>
    </source>
</evidence>
<evidence type="ECO:0000256" key="3">
    <source>
        <dbReference type="ARBA" id="ARBA00022448"/>
    </source>
</evidence>
<keyword evidence="10" id="KW-0406">Ion transport</keyword>
<keyword evidence="5" id="KW-0997">Cell inner membrane</keyword>
<feature type="transmembrane region" description="Helical" evidence="12">
    <location>
        <begin position="80"/>
        <end position="100"/>
    </location>
</feature>
<evidence type="ECO:0000256" key="8">
    <source>
        <dbReference type="ARBA" id="ARBA00022958"/>
    </source>
</evidence>
<keyword evidence="6" id="KW-0633">Potassium transport</keyword>
<comment type="caution">
    <text evidence="13">The sequence shown here is derived from an EMBL/GenBank/DDBJ whole genome shotgun (WGS) entry which is preliminary data.</text>
</comment>
<feature type="transmembrane region" description="Helical" evidence="12">
    <location>
        <begin position="26"/>
        <end position="44"/>
    </location>
</feature>
<dbReference type="PIRSF" id="PIRSF006247">
    <property type="entry name" value="TrkH"/>
    <property type="match status" value="1"/>
</dbReference>
<proteinExistence type="inferred from homology"/>
<dbReference type="RefSeq" id="WP_250874793.1">
    <property type="nucleotide sequence ID" value="NZ_JALXFV010000008.1"/>
</dbReference>
<feature type="transmembrane region" description="Helical" evidence="12">
    <location>
        <begin position="255"/>
        <end position="278"/>
    </location>
</feature>
<accession>A0ABD6AY79</accession>
<keyword evidence="9 12" id="KW-1133">Transmembrane helix</keyword>
<dbReference type="PANTHER" id="PTHR32024:SF2">
    <property type="entry name" value="TRK SYSTEM POTASSIUM UPTAKE PROTEIN TRKG-RELATED"/>
    <property type="match status" value="1"/>
</dbReference>
<keyword evidence="14" id="KW-1185">Reference proteome</keyword>
<dbReference type="InterPro" id="IPR004772">
    <property type="entry name" value="TrkH"/>
</dbReference>
<dbReference type="GO" id="GO:0006813">
    <property type="term" value="P:potassium ion transport"/>
    <property type="evidence" value="ECO:0007669"/>
    <property type="project" value="UniProtKB-KW"/>
</dbReference>
<dbReference type="Pfam" id="PF02386">
    <property type="entry name" value="TrkH"/>
    <property type="match status" value="1"/>
</dbReference>
<evidence type="ECO:0000256" key="9">
    <source>
        <dbReference type="ARBA" id="ARBA00022989"/>
    </source>
</evidence>
<evidence type="ECO:0000256" key="4">
    <source>
        <dbReference type="ARBA" id="ARBA00022475"/>
    </source>
</evidence>
<dbReference type="GO" id="GO:0005886">
    <property type="term" value="C:plasma membrane"/>
    <property type="evidence" value="ECO:0007669"/>
    <property type="project" value="UniProtKB-SubCell"/>
</dbReference>
<dbReference type="EMBL" id="JBHUDC010000008">
    <property type="protein sequence ID" value="MFD1514860.1"/>
    <property type="molecule type" value="Genomic_DNA"/>
</dbReference>
<evidence type="ECO:0000256" key="12">
    <source>
        <dbReference type="SAM" id="Phobius"/>
    </source>
</evidence>
<keyword evidence="11 12" id="KW-0472">Membrane</keyword>
<evidence type="ECO:0000256" key="6">
    <source>
        <dbReference type="ARBA" id="ARBA00022538"/>
    </source>
</evidence>
<keyword evidence="4" id="KW-1003">Cell membrane</keyword>
<feature type="transmembrane region" description="Helical" evidence="12">
    <location>
        <begin position="149"/>
        <end position="175"/>
    </location>
</feature>
<feature type="transmembrane region" description="Helical" evidence="12">
    <location>
        <begin position="493"/>
        <end position="513"/>
    </location>
</feature>
<dbReference type="Proteomes" id="UP001597187">
    <property type="component" value="Unassembled WGS sequence"/>
</dbReference>
<feature type="transmembrane region" description="Helical" evidence="12">
    <location>
        <begin position="196"/>
        <end position="215"/>
    </location>
</feature>
<comment type="similarity">
    <text evidence="2">Belongs to the TrkH potassium transport family.</text>
</comment>
<protein>
    <submittedName>
        <fullName evidence="13">TrkH family potassium uptake protein</fullName>
    </submittedName>
</protein>
<feature type="transmembrane region" description="Helical" evidence="12">
    <location>
        <begin position="50"/>
        <end position="68"/>
    </location>
</feature>
<feature type="transmembrane region" description="Helical" evidence="12">
    <location>
        <begin position="425"/>
        <end position="445"/>
    </location>
</feature>
<name>A0ABD6AY79_9EURY</name>
<evidence type="ECO:0000256" key="2">
    <source>
        <dbReference type="ARBA" id="ARBA00009137"/>
    </source>
</evidence>
<dbReference type="AlphaFoldDB" id="A0ABD6AY79"/>
<evidence type="ECO:0000313" key="14">
    <source>
        <dbReference type="Proteomes" id="UP001597187"/>
    </source>
</evidence>
<feature type="transmembrane region" description="Helical" evidence="12">
    <location>
        <begin position="363"/>
        <end position="385"/>
    </location>
</feature>
<reference evidence="13 14" key="1">
    <citation type="journal article" date="2019" name="Int. J. Syst. Evol. Microbiol.">
        <title>The Global Catalogue of Microorganisms (GCM) 10K type strain sequencing project: providing services to taxonomists for standard genome sequencing and annotation.</title>
        <authorList>
            <consortium name="The Broad Institute Genomics Platform"/>
            <consortium name="The Broad Institute Genome Sequencing Center for Infectious Disease"/>
            <person name="Wu L."/>
            <person name="Ma J."/>
        </authorList>
    </citation>
    <scope>NUCLEOTIDE SEQUENCE [LARGE SCALE GENOMIC DNA]</scope>
    <source>
        <strain evidence="13 14">CGMCC 1.12563</strain>
    </source>
</reference>